<dbReference type="PROSITE" id="PS50949">
    <property type="entry name" value="HTH_GNTR"/>
    <property type="match status" value="1"/>
</dbReference>
<keyword evidence="1" id="KW-0805">Transcription regulation</keyword>
<proteinExistence type="predicted"/>
<accession>A0A559TL48</accession>
<dbReference type="SUPFAM" id="SSF46785">
    <property type="entry name" value="Winged helix' DNA-binding domain"/>
    <property type="match status" value="1"/>
</dbReference>
<dbReference type="GO" id="GO:0003677">
    <property type="term" value="F:DNA binding"/>
    <property type="evidence" value="ECO:0007669"/>
    <property type="project" value="UniProtKB-KW"/>
</dbReference>
<dbReference type="Proteomes" id="UP000319824">
    <property type="component" value="Unassembled WGS sequence"/>
</dbReference>
<dbReference type="InterPro" id="IPR036390">
    <property type="entry name" value="WH_DNA-bd_sf"/>
</dbReference>
<feature type="domain" description="HTH gntR-type" evidence="4">
    <location>
        <begin position="1"/>
        <end position="68"/>
    </location>
</feature>
<reference evidence="5 6" key="1">
    <citation type="submission" date="2019-06" db="EMBL/GenBank/DDBJ databases">
        <title>Pac Bio to generate improved reference genome sequences for organisms with transposon mutant libraries (support for FEBA project).</title>
        <authorList>
            <person name="Blow M."/>
        </authorList>
    </citation>
    <scope>NUCLEOTIDE SEQUENCE [LARGE SCALE GENOMIC DNA]</scope>
    <source>
        <strain evidence="5 6">USDA 1844</strain>
    </source>
</reference>
<evidence type="ECO:0000313" key="6">
    <source>
        <dbReference type="Proteomes" id="UP000319824"/>
    </source>
</evidence>
<comment type="caution">
    <text evidence="5">The sequence shown here is derived from an EMBL/GenBank/DDBJ whole genome shotgun (WGS) entry which is preliminary data.</text>
</comment>
<dbReference type="PANTHER" id="PTHR43537">
    <property type="entry name" value="TRANSCRIPTIONAL REGULATOR, GNTR FAMILY"/>
    <property type="match status" value="1"/>
</dbReference>
<name>A0A559TL48_9HYPH</name>
<sequence>MTTSVETFEMLRNDIISGRYRPLHLFHPKQLSEEHVVSVAPIREAMLRLSERGLLRWERNRGFFVEKISSSTALFHLDQLRSHYTYAIGRLKDKGDTIELNVETSDRTVVDSVENYKRWQDSLAAAIFSDSEQEFVRGAWDRIWIYRNHYLGNDGIIEYKYNFMYLATKLIYQKKYDDCIQSTDAMFRYVMGKFPDILCSLNNLQLM</sequence>
<protein>
    <submittedName>
        <fullName evidence="5">Regulatory GntR family protein</fullName>
    </submittedName>
</protein>
<dbReference type="PANTHER" id="PTHR43537:SF24">
    <property type="entry name" value="GLUCONATE OPERON TRANSCRIPTIONAL REPRESSOR"/>
    <property type="match status" value="1"/>
</dbReference>
<dbReference type="InterPro" id="IPR036388">
    <property type="entry name" value="WH-like_DNA-bd_sf"/>
</dbReference>
<gene>
    <name evidence="5" type="ORF">BCL32_0757</name>
</gene>
<evidence type="ECO:0000256" key="3">
    <source>
        <dbReference type="ARBA" id="ARBA00023163"/>
    </source>
</evidence>
<keyword evidence="2" id="KW-0238">DNA-binding</keyword>
<organism evidence="5 6">
    <name type="scientific">Rhizobium mongolense USDA 1844</name>
    <dbReference type="NCBI Taxonomy" id="1079460"/>
    <lineage>
        <taxon>Bacteria</taxon>
        <taxon>Pseudomonadati</taxon>
        <taxon>Pseudomonadota</taxon>
        <taxon>Alphaproteobacteria</taxon>
        <taxon>Hyphomicrobiales</taxon>
        <taxon>Rhizobiaceae</taxon>
        <taxon>Rhizobium/Agrobacterium group</taxon>
        <taxon>Rhizobium</taxon>
    </lineage>
</organism>
<dbReference type="SMART" id="SM00345">
    <property type="entry name" value="HTH_GNTR"/>
    <property type="match status" value="1"/>
</dbReference>
<evidence type="ECO:0000256" key="2">
    <source>
        <dbReference type="ARBA" id="ARBA00023125"/>
    </source>
</evidence>
<dbReference type="Pfam" id="PF00392">
    <property type="entry name" value="GntR"/>
    <property type="match status" value="1"/>
</dbReference>
<dbReference type="RefSeq" id="WP_022719121.1">
    <property type="nucleotide sequence ID" value="NZ_ATTQ01000042.1"/>
</dbReference>
<dbReference type="InterPro" id="IPR000524">
    <property type="entry name" value="Tscrpt_reg_HTH_GntR"/>
</dbReference>
<evidence type="ECO:0000313" key="5">
    <source>
        <dbReference type="EMBL" id="TVZ75282.1"/>
    </source>
</evidence>
<dbReference type="Gene3D" id="1.10.10.10">
    <property type="entry name" value="Winged helix-like DNA-binding domain superfamily/Winged helix DNA-binding domain"/>
    <property type="match status" value="1"/>
</dbReference>
<dbReference type="EMBL" id="VISO01000001">
    <property type="protein sequence ID" value="TVZ75282.1"/>
    <property type="molecule type" value="Genomic_DNA"/>
</dbReference>
<dbReference type="GO" id="GO:0003700">
    <property type="term" value="F:DNA-binding transcription factor activity"/>
    <property type="evidence" value="ECO:0007669"/>
    <property type="project" value="InterPro"/>
</dbReference>
<keyword evidence="3" id="KW-0804">Transcription</keyword>
<evidence type="ECO:0000256" key="1">
    <source>
        <dbReference type="ARBA" id="ARBA00023015"/>
    </source>
</evidence>
<dbReference type="AlphaFoldDB" id="A0A559TL48"/>
<evidence type="ECO:0000259" key="4">
    <source>
        <dbReference type="PROSITE" id="PS50949"/>
    </source>
</evidence>